<keyword evidence="2" id="KW-1133">Transmembrane helix</keyword>
<keyword evidence="4" id="KW-1185">Reference proteome</keyword>
<name>A0A8R7Q0C3_TRIUA</name>
<organism evidence="3 4">
    <name type="scientific">Triticum urartu</name>
    <name type="common">Red wild einkorn</name>
    <name type="synonym">Crithodium urartu</name>
    <dbReference type="NCBI Taxonomy" id="4572"/>
    <lineage>
        <taxon>Eukaryota</taxon>
        <taxon>Viridiplantae</taxon>
        <taxon>Streptophyta</taxon>
        <taxon>Embryophyta</taxon>
        <taxon>Tracheophyta</taxon>
        <taxon>Spermatophyta</taxon>
        <taxon>Magnoliopsida</taxon>
        <taxon>Liliopsida</taxon>
        <taxon>Poales</taxon>
        <taxon>Poaceae</taxon>
        <taxon>BOP clade</taxon>
        <taxon>Pooideae</taxon>
        <taxon>Triticodae</taxon>
        <taxon>Triticeae</taxon>
        <taxon>Triticinae</taxon>
        <taxon>Triticum</taxon>
    </lineage>
</organism>
<feature type="compositionally biased region" description="Polar residues" evidence="1">
    <location>
        <begin position="1"/>
        <end position="10"/>
    </location>
</feature>
<keyword evidence="2" id="KW-0812">Transmembrane</keyword>
<reference evidence="3" key="2">
    <citation type="submission" date="2018-03" db="EMBL/GenBank/DDBJ databases">
        <title>The Triticum urartu genome reveals the dynamic nature of wheat genome evolution.</title>
        <authorList>
            <person name="Ling H."/>
            <person name="Ma B."/>
            <person name="Shi X."/>
            <person name="Liu H."/>
            <person name="Dong L."/>
            <person name="Sun H."/>
            <person name="Cao Y."/>
            <person name="Gao Q."/>
            <person name="Zheng S."/>
            <person name="Li Y."/>
            <person name="Yu Y."/>
            <person name="Du H."/>
            <person name="Qi M."/>
            <person name="Li Y."/>
            <person name="Yu H."/>
            <person name="Cui Y."/>
            <person name="Wang N."/>
            <person name="Chen C."/>
            <person name="Wu H."/>
            <person name="Zhao Y."/>
            <person name="Zhang J."/>
            <person name="Li Y."/>
            <person name="Zhou W."/>
            <person name="Zhang B."/>
            <person name="Hu W."/>
            <person name="Eijk M."/>
            <person name="Tang J."/>
            <person name="Witsenboer H."/>
            <person name="Zhao S."/>
            <person name="Li Z."/>
            <person name="Zhang A."/>
            <person name="Wang D."/>
            <person name="Liang C."/>
        </authorList>
    </citation>
    <scope>NUCLEOTIDE SEQUENCE [LARGE SCALE GENOMIC DNA]</scope>
    <source>
        <strain evidence="3">cv. G1812</strain>
    </source>
</reference>
<dbReference type="Gramene" id="TuG1812G0400000808.01.T01">
    <property type="protein sequence ID" value="TuG1812G0400000808.01.T01.cds250659"/>
    <property type="gene ID" value="TuG1812G0400000808.01"/>
</dbReference>
<dbReference type="EnsemblPlants" id="TuG1812G0400000808.01.T01">
    <property type="protein sequence ID" value="TuG1812G0400000808.01.T01.cds250659"/>
    <property type="gene ID" value="TuG1812G0400000808.01"/>
</dbReference>
<reference evidence="4" key="1">
    <citation type="journal article" date="2013" name="Nature">
        <title>Draft genome of the wheat A-genome progenitor Triticum urartu.</title>
        <authorList>
            <person name="Ling H.Q."/>
            <person name="Zhao S."/>
            <person name="Liu D."/>
            <person name="Wang J."/>
            <person name="Sun H."/>
            <person name="Zhang C."/>
            <person name="Fan H."/>
            <person name="Li D."/>
            <person name="Dong L."/>
            <person name="Tao Y."/>
            <person name="Gao C."/>
            <person name="Wu H."/>
            <person name="Li Y."/>
            <person name="Cui Y."/>
            <person name="Guo X."/>
            <person name="Zheng S."/>
            <person name="Wang B."/>
            <person name="Yu K."/>
            <person name="Liang Q."/>
            <person name="Yang W."/>
            <person name="Lou X."/>
            <person name="Chen J."/>
            <person name="Feng M."/>
            <person name="Jian J."/>
            <person name="Zhang X."/>
            <person name="Luo G."/>
            <person name="Jiang Y."/>
            <person name="Liu J."/>
            <person name="Wang Z."/>
            <person name="Sha Y."/>
            <person name="Zhang B."/>
            <person name="Wu H."/>
            <person name="Tang D."/>
            <person name="Shen Q."/>
            <person name="Xue P."/>
            <person name="Zou S."/>
            <person name="Wang X."/>
            <person name="Liu X."/>
            <person name="Wang F."/>
            <person name="Yang Y."/>
            <person name="An X."/>
            <person name="Dong Z."/>
            <person name="Zhang K."/>
            <person name="Zhang X."/>
            <person name="Luo M.C."/>
            <person name="Dvorak J."/>
            <person name="Tong Y."/>
            <person name="Wang J."/>
            <person name="Yang H."/>
            <person name="Li Z."/>
            <person name="Wang D."/>
            <person name="Zhang A."/>
            <person name="Wang J."/>
        </authorList>
    </citation>
    <scope>NUCLEOTIDE SEQUENCE</scope>
    <source>
        <strain evidence="4">cv. G1812</strain>
    </source>
</reference>
<dbReference type="AlphaFoldDB" id="A0A8R7Q0C3"/>
<evidence type="ECO:0000313" key="4">
    <source>
        <dbReference type="Proteomes" id="UP000015106"/>
    </source>
</evidence>
<evidence type="ECO:0000313" key="3">
    <source>
        <dbReference type="EnsemblPlants" id="TuG1812G0400000808.01.T01.cds250659"/>
    </source>
</evidence>
<dbReference type="Proteomes" id="UP000015106">
    <property type="component" value="Chromosome 4"/>
</dbReference>
<evidence type="ECO:0000256" key="1">
    <source>
        <dbReference type="SAM" id="MobiDB-lite"/>
    </source>
</evidence>
<accession>A0A8R7Q0C3</accession>
<feature type="region of interest" description="Disordered" evidence="1">
    <location>
        <begin position="1"/>
        <end position="22"/>
    </location>
</feature>
<feature type="compositionally biased region" description="Basic and acidic residues" evidence="1">
    <location>
        <begin position="11"/>
        <end position="22"/>
    </location>
</feature>
<evidence type="ECO:0000256" key="2">
    <source>
        <dbReference type="SAM" id="Phobius"/>
    </source>
</evidence>
<feature type="transmembrane region" description="Helical" evidence="2">
    <location>
        <begin position="27"/>
        <end position="44"/>
    </location>
</feature>
<protein>
    <submittedName>
        <fullName evidence="3">Uncharacterized protein</fullName>
    </submittedName>
</protein>
<keyword evidence="2" id="KW-0472">Membrane</keyword>
<reference evidence="3" key="3">
    <citation type="submission" date="2022-06" db="UniProtKB">
        <authorList>
            <consortium name="EnsemblPlants"/>
        </authorList>
    </citation>
    <scope>IDENTIFICATION</scope>
</reference>
<proteinExistence type="predicted"/>
<sequence length="56" mass="6512">STHCETLNSEIQKEDTQRNSHDAPKSFYFYFNIGLSASSVKLWIKPHRPKAKQFVT</sequence>